<feature type="region of interest" description="Disordered" evidence="1">
    <location>
        <begin position="241"/>
        <end position="304"/>
    </location>
</feature>
<dbReference type="Proteomes" id="UP001357485">
    <property type="component" value="Unassembled WGS sequence"/>
</dbReference>
<keyword evidence="2" id="KW-0472">Membrane</keyword>
<feature type="compositionally biased region" description="Basic and acidic residues" evidence="1">
    <location>
        <begin position="260"/>
        <end position="272"/>
    </location>
</feature>
<reference evidence="3 4" key="1">
    <citation type="submission" date="2023-08" db="EMBL/GenBank/DDBJ databases">
        <title>Black Yeasts Isolated from many extreme environments.</title>
        <authorList>
            <person name="Coleine C."/>
            <person name="Stajich J.E."/>
            <person name="Selbmann L."/>
        </authorList>
    </citation>
    <scope>NUCLEOTIDE SEQUENCE [LARGE SCALE GENOMIC DNA]</scope>
    <source>
        <strain evidence="3 4">CCFEE 536</strain>
    </source>
</reference>
<feature type="compositionally biased region" description="Basic and acidic residues" evidence="1">
    <location>
        <begin position="287"/>
        <end position="297"/>
    </location>
</feature>
<evidence type="ECO:0000313" key="4">
    <source>
        <dbReference type="Proteomes" id="UP001357485"/>
    </source>
</evidence>
<keyword evidence="4" id="KW-1185">Reference proteome</keyword>
<comment type="caution">
    <text evidence="3">The sequence shown here is derived from an EMBL/GenBank/DDBJ whole genome shotgun (WGS) entry which is preliminary data.</text>
</comment>
<organism evidence="3 4">
    <name type="scientific">Cryomyces antarcticus</name>
    <dbReference type="NCBI Taxonomy" id="329879"/>
    <lineage>
        <taxon>Eukaryota</taxon>
        <taxon>Fungi</taxon>
        <taxon>Dikarya</taxon>
        <taxon>Ascomycota</taxon>
        <taxon>Pezizomycotina</taxon>
        <taxon>Dothideomycetes</taxon>
        <taxon>Dothideomycetes incertae sedis</taxon>
        <taxon>Cryomyces</taxon>
    </lineage>
</organism>
<evidence type="ECO:0000256" key="1">
    <source>
        <dbReference type="SAM" id="MobiDB-lite"/>
    </source>
</evidence>
<evidence type="ECO:0000256" key="2">
    <source>
        <dbReference type="SAM" id="Phobius"/>
    </source>
</evidence>
<feature type="transmembrane region" description="Helical" evidence="2">
    <location>
        <begin position="77"/>
        <end position="100"/>
    </location>
</feature>
<evidence type="ECO:0000313" key="3">
    <source>
        <dbReference type="EMBL" id="KAK5246080.1"/>
    </source>
</evidence>
<proteinExistence type="predicted"/>
<dbReference type="InterPro" id="IPR053247">
    <property type="entry name" value="GPCR_GPR1/git3-like"/>
</dbReference>
<protein>
    <submittedName>
        <fullName evidence="3">Uncharacterized protein</fullName>
    </submittedName>
</protein>
<dbReference type="EMBL" id="JAVRRA010009677">
    <property type="protein sequence ID" value="KAK5246080.1"/>
    <property type="molecule type" value="Genomic_DNA"/>
</dbReference>
<name>A0ABR0LVI5_9PEZI</name>
<accession>A0ABR0LVI5</accession>
<feature type="transmembrane region" description="Helical" evidence="2">
    <location>
        <begin position="143"/>
        <end position="164"/>
    </location>
</feature>
<sequence length="304" mass="34490">MKDFWGPLLGFAALAMILQLATFGYCIHVYLKNLWSDDKTETNSSTSTSLPSYTPSAGNQTARAVYARLKKVVWLQWRGLVIVTIVLVDVVTFAVVFLYLDDMQVAAANDFERVRPWLVCLVLNGGDKNKCLIEGQKWLINEATVVAILIMLSIAGLEVFLLLFRRSTLTGWKEFFRSRFSKKREFVSLDALSPTPTPQPLMRSRSYNISKFGHPPTIFEMQTPGHWEDKLSPNNTFITSPTESYASPIAQGRQPQDYFSRQDARARQDSHRSFSRPTTPSRTRSMKMADWDPRDSYARGGVGK</sequence>
<feature type="transmembrane region" description="Helical" evidence="2">
    <location>
        <begin position="6"/>
        <end position="31"/>
    </location>
</feature>
<keyword evidence="2" id="KW-0812">Transmembrane</keyword>
<dbReference type="PANTHER" id="PTHR42058:SF1">
    <property type="entry name" value="G-PROTEIN COUPLED RECEPTORS FAMILY 2 PROFILE 2 DOMAIN-CONTAINING PROTEIN"/>
    <property type="match status" value="1"/>
</dbReference>
<dbReference type="PANTHER" id="PTHR42058">
    <property type="entry name" value="G_PROTEIN_RECEP_F2_4 DOMAIN-CONTAINING PROTEIN"/>
    <property type="match status" value="1"/>
</dbReference>
<keyword evidence="2" id="KW-1133">Transmembrane helix</keyword>
<gene>
    <name evidence="3" type="ORF">LTR16_007145</name>
</gene>